<sequence>MPPPKTDEEIQAGWGPQQWEFLKWNNENTEAIQASMRQGAEWDAFDKLIEQKWPDPKDQEAFDEWCDEWFGRHDTRMSYQMSSREFLDMVSKTNFFDNEKAGALYWTMEMHNMPFVTLCESNFGGVLTCYCFKPLTKYLEPNRKDSGQGQEVIDSIVLTMELDPDVLDRRLANSLGDSLSHSRPPSFFFGYGPEPTSLASPTALPDSRMSSLSPFIFAQFGAIFVFGGDWEKARRSGRDAINEGPWLQNGR</sequence>
<gene>
    <name evidence="1" type="ORF">FSARC_2740</name>
</gene>
<reference evidence="1" key="2">
    <citation type="submission" date="2020-05" db="EMBL/GenBank/DDBJ databases">
        <authorList>
            <person name="Kim H.-S."/>
            <person name="Proctor R.H."/>
            <person name="Brown D.W."/>
        </authorList>
    </citation>
    <scope>NUCLEOTIDE SEQUENCE</scope>
    <source>
        <strain evidence="1">NRRL 20472</strain>
    </source>
</reference>
<organism evidence="1 2">
    <name type="scientific">Fusarium sarcochroum</name>
    <dbReference type="NCBI Taxonomy" id="1208366"/>
    <lineage>
        <taxon>Eukaryota</taxon>
        <taxon>Fungi</taxon>
        <taxon>Dikarya</taxon>
        <taxon>Ascomycota</taxon>
        <taxon>Pezizomycotina</taxon>
        <taxon>Sordariomycetes</taxon>
        <taxon>Hypocreomycetidae</taxon>
        <taxon>Hypocreales</taxon>
        <taxon>Nectriaceae</taxon>
        <taxon>Fusarium</taxon>
        <taxon>Fusarium lateritium species complex</taxon>
    </lineage>
</organism>
<evidence type="ECO:0000313" key="1">
    <source>
        <dbReference type="EMBL" id="KAF4970143.1"/>
    </source>
</evidence>
<dbReference type="Proteomes" id="UP000622797">
    <property type="component" value="Unassembled WGS sequence"/>
</dbReference>
<name>A0A8H4XCJ0_9HYPO</name>
<dbReference type="EMBL" id="JABEXW010000135">
    <property type="protein sequence ID" value="KAF4970143.1"/>
    <property type="molecule type" value="Genomic_DNA"/>
</dbReference>
<protein>
    <submittedName>
        <fullName evidence="1">Uncharacterized protein</fullName>
    </submittedName>
</protein>
<comment type="caution">
    <text evidence="1">The sequence shown here is derived from an EMBL/GenBank/DDBJ whole genome shotgun (WGS) entry which is preliminary data.</text>
</comment>
<accession>A0A8H4XCJ0</accession>
<dbReference type="AlphaFoldDB" id="A0A8H4XCJ0"/>
<proteinExistence type="predicted"/>
<reference evidence="1" key="1">
    <citation type="journal article" date="2020" name="BMC Genomics">
        <title>Correction to: Identification and distribution of gene clusters required for synthesis of sphingolipid metabolism inhibitors in diverse species of the filamentous fungus Fusarium.</title>
        <authorList>
            <person name="Kim H.S."/>
            <person name="Lohmar J.M."/>
            <person name="Busman M."/>
            <person name="Brown D.W."/>
            <person name="Naumann T.A."/>
            <person name="Divon H.H."/>
            <person name="Lysoe E."/>
            <person name="Uhlig S."/>
            <person name="Proctor R.H."/>
        </authorList>
    </citation>
    <scope>NUCLEOTIDE SEQUENCE</scope>
    <source>
        <strain evidence="1">NRRL 20472</strain>
    </source>
</reference>
<keyword evidence="2" id="KW-1185">Reference proteome</keyword>
<dbReference type="OrthoDB" id="5430299at2759"/>
<evidence type="ECO:0000313" key="2">
    <source>
        <dbReference type="Proteomes" id="UP000622797"/>
    </source>
</evidence>